<comment type="caution">
    <text evidence="6">The sequence shown here is derived from an EMBL/GenBank/DDBJ whole genome shotgun (WGS) entry which is preliminary data.</text>
</comment>
<evidence type="ECO:0000256" key="3">
    <source>
        <dbReference type="ARBA" id="ARBA00023125"/>
    </source>
</evidence>
<dbReference type="CDD" id="cd01392">
    <property type="entry name" value="HTH_LacI"/>
    <property type="match status" value="1"/>
</dbReference>
<evidence type="ECO:0000259" key="5">
    <source>
        <dbReference type="PROSITE" id="PS50932"/>
    </source>
</evidence>
<dbReference type="InterPro" id="IPR010982">
    <property type="entry name" value="Lambda_DNA-bd_dom_sf"/>
</dbReference>
<reference evidence="6" key="1">
    <citation type="journal article" date="2021" name="PeerJ">
        <title>Extensive microbial diversity within the chicken gut microbiome revealed by metagenomics and culture.</title>
        <authorList>
            <person name="Gilroy R."/>
            <person name="Ravi A."/>
            <person name="Getino M."/>
            <person name="Pursley I."/>
            <person name="Horton D.L."/>
            <person name="Alikhan N.F."/>
            <person name="Baker D."/>
            <person name="Gharbi K."/>
            <person name="Hall N."/>
            <person name="Watson M."/>
            <person name="Adriaenssens E.M."/>
            <person name="Foster-Nyarko E."/>
            <person name="Jarju S."/>
            <person name="Secka A."/>
            <person name="Antonio M."/>
            <person name="Oren A."/>
            <person name="Chaudhuri R.R."/>
            <person name="La Ragione R."/>
            <person name="Hildebrand F."/>
            <person name="Pallen M.J."/>
        </authorList>
    </citation>
    <scope>NUCLEOTIDE SEQUENCE</scope>
    <source>
        <strain evidence="6">ChiBcec16_6824</strain>
    </source>
</reference>
<proteinExistence type="predicted"/>
<evidence type="ECO:0000256" key="4">
    <source>
        <dbReference type="ARBA" id="ARBA00023163"/>
    </source>
</evidence>
<dbReference type="Pfam" id="PF00532">
    <property type="entry name" value="Peripla_BP_1"/>
    <property type="match status" value="1"/>
</dbReference>
<dbReference type="GO" id="GO:0000976">
    <property type="term" value="F:transcription cis-regulatory region binding"/>
    <property type="evidence" value="ECO:0007669"/>
    <property type="project" value="TreeGrafter"/>
</dbReference>
<keyword evidence="1" id="KW-0678">Repressor</keyword>
<keyword evidence="2" id="KW-0805">Transcription regulation</keyword>
<protein>
    <submittedName>
        <fullName evidence="6">LacI family DNA-binding transcriptional regulator</fullName>
    </submittedName>
</protein>
<dbReference type="SUPFAM" id="SSF47413">
    <property type="entry name" value="lambda repressor-like DNA-binding domains"/>
    <property type="match status" value="1"/>
</dbReference>
<dbReference type="PANTHER" id="PTHR30146">
    <property type="entry name" value="LACI-RELATED TRANSCRIPTIONAL REPRESSOR"/>
    <property type="match status" value="1"/>
</dbReference>
<evidence type="ECO:0000313" key="7">
    <source>
        <dbReference type="Proteomes" id="UP000823868"/>
    </source>
</evidence>
<dbReference type="InterPro" id="IPR001761">
    <property type="entry name" value="Peripla_BP/Lac1_sug-bd_dom"/>
</dbReference>
<sequence length="322" mass="35463">MKDVAQEAGVALGTVSKVFNNGSVGEDYRRRVLEAAERLGYQVNRYARGLKTNRTYTVAVVLPNIINPFFALLAQNLCQALTKRGYRMFLSITDFDPEAEQRYIHMAQQNQVDGIIGLTYNPDLQVTDKVPFVSFDRYVSPDVPCVASDNFGGGQLAAKKLVELGCGRLLFLRIGSTVAGESDKRRDGFEAFCRGAGVEHDVLYLCDSDGMEPFRTFLQNHIHQGQLDYDGIFCCTDVLALEIQKMLSELGIRTPEEVQLIGFDGTAISMGCVPECSTIVQPIPLLAETCVDILLKEDKSDLPSLICLPVSYAPGGTTRDRA</sequence>
<dbReference type="SMART" id="SM00354">
    <property type="entry name" value="HTH_LACI"/>
    <property type="match status" value="1"/>
</dbReference>
<dbReference type="GO" id="GO:0003700">
    <property type="term" value="F:DNA-binding transcription factor activity"/>
    <property type="evidence" value="ECO:0007669"/>
    <property type="project" value="TreeGrafter"/>
</dbReference>
<dbReference type="Pfam" id="PF00356">
    <property type="entry name" value="LacI"/>
    <property type="match status" value="1"/>
</dbReference>
<organism evidence="6 7">
    <name type="scientific">Candidatus Flavonifractor merdigallinarum</name>
    <dbReference type="NCBI Taxonomy" id="2838589"/>
    <lineage>
        <taxon>Bacteria</taxon>
        <taxon>Bacillati</taxon>
        <taxon>Bacillota</taxon>
        <taxon>Clostridia</taxon>
        <taxon>Eubacteriales</taxon>
        <taxon>Oscillospiraceae</taxon>
        <taxon>Flavonifractor</taxon>
    </lineage>
</organism>
<name>A0A9D1Y6R9_9FIRM</name>
<dbReference type="CDD" id="cd06291">
    <property type="entry name" value="PBP1_Qymf-like"/>
    <property type="match status" value="1"/>
</dbReference>
<dbReference type="AlphaFoldDB" id="A0A9D1Y6R9"/>
<evidence type="ECO:0000313" key="6">
    <source>
        <dbReference type="EMBL" id="HIY20310.1"/>
    </source>
</evidence>
<evidence type="ECO:0000256" key="1">
    <source>
        <dbReference type="ARBA" id="ARBA00022491"/>
    </source>
</evidence>
<gene>
    <name evidence="6" type="ORF">H9841_00220</name>
</gene>
<dbReference type="SUPFAM" id="SSF53822">
    <property type="entry name" value="Periplasmic binding protein-like I"/>
    <property type="match status" value="1"/>
</dbReference>
<dbReference type="Gene3D" id="1.10.260.40">
    <property type="entry name" value="lambda repressor-like DNA-binding domains"/>
    <property type="match status" value="1"/>
</dbReference>
<dbReference type="PROSITE" id="PS50932">
    <property type="entry name" value="HTH_LACI_2"/>
    <property type="match status" value="1"/>
</dbReference>
<dbReference type="Proteomes" id="UP000823868">
    <property type="component" value="Unassembled WGS sequence"/>
</dbReference>
<reference evidence="6" key="2">
    <citation type="submission" date="2021-04" db="EMBL/GenBank/DDBJ databases">
        <authorList>
            <person name="Gilroy R."/>
        </authorList>
    </citation>
    <scope>NUCLEOTIDE SEQUENCE</scope>
    <source>
        <strain evidence="6">ChiBcec16_6824</strain>
    </source>
</reference>
<feature type="domain" description="HTH lacI-type" evidence="5">
    <location>
        <begin position="1"/>
        <end position="52"/>
    </location>
</feature>
<dbReference type="PANTHER" id="PTHR30146:SF95">
    <property type="entry name" value="RIBOSE OPERON REPRESSOR"/>
    <property type="match status" value="1"/>
</dbReference>
<dbReference type="Gene3D" id="3.40.50.2300">
    <property type="match status" value="2"/>
</dbReference>
<keyword evidence="3 6" id="KW-0238">DNA-binding</keyword>
<accession>A0A9D1Y6R9</accession>
<keyword evidence="4" id="KW-0804">Transcription</keyword>
<dbReference type="InterPro" id="IPR000843">
    <property type="entry name" value="HTH_LacI"/>
</dbReference>
<dbReference type="InterPro" id="IPR028082">
    <property type="entry name" value="Peripla_BP_I"/>
</dbReference>
<evidence type="ECO:0000256" key="2">
    <source>
        <dbReference type="ARBA" id="ARBA00023015"/>
    </source>
</evidence>
<dbReference type="EMBL" id="DXDX01000004">
    <property type="protein sequence ID" value="HIY20310.1"/>
    <property type="molecule type" value="Genomic_DNA"/>
</dbReference>